<sequence>MRALSATSPQPGHAWSRFSAAFPALVLAQLALVAGAVVSGVAGVSVDGGQPWTIAGIALAQAALILLRAVPILLLLSLPLLALRRERLRLVALGMLWSLFVVVQAALNQYFQVAHVPLGADLFGYSVGEIHTTLSDTPFDLRSVLAFGLPLLLLWGGLYVSARRRAEGSMRWTSVLLIAGLLAWLPSLPTGAQALKNDAARDLASNKLAWFGADIWRWSTSHAGATPVPASGEAAAAGADMPPLDPQFPFLHPEQTPDTLGAYFAPTSDGRPPNVVVIVVEGLGRSFSGTQASLGSFTPFLDELATRSLYFDNFLANQGRTFGVLPSLFNSAPFAREGFTALGARMPPGPGLFNLLEEQGYHTAFYNGTDTGFDHEREFMQLQGVQKLVDKTTFGPGYALNPFSEWGYPDKELVSRVLADSTQQPTPFLLAMQTISMHTAYKFPGQDAYLARFEQRLREMHIPDGELAAYRANADIYSTILYTDDQLRRYFDTVVRQPWYANTIFVITGDHRLPEIPMGEHIDRYRVPLVIFSPLLKQTRHFRAVSSHLDVTPSLMALLSHTYGLKRPAQTPWLGGALDTDDSFRNIHQLPLQQTKTSAPDFLAGLWWLHNGQLFELQEGMHLLPSDDAAAFAWATLRRQRYEQANAIFMQKLALAPDGAKPTLVAYQAAPQTLPPAGDAPVVHGLSTQSIEVAQVGRNLQLTARFDNGDARQSRTFVPLVVLTAEDGRELQETSGRALQLLAHGHQQVQLALQRPDACSSRCYVSVFPSDPETGKPIGQGRYHMPVDGSTAVGGAP</sequence>
<evidence type="ECO:0000256" key="5">
    <source>
        <dbReference type="ARBA" id="ARBA00023136"/>
    </source>
</evidence>
<organism evidence="9 10">
    <name type="scientific">Dyella ginsengisoli</name>
    <dbReference type="NCBI Taxonomy" id="363848"/>
    <lineage>
        <taxon>Bacteria</taxon>
        <taxon>Pseudomonadati</taxon>
        <taxon>Pseudomonadota</taxon>
        <taxon>Gammaproteobacteria</taxon>
        <taxon>Lysobacterales</taxon>
        <taxon>Rhodanobacteraceae</taxon>
        <taxon>Dyella</taxon>
    </lineage>
</organism>
<evidence type="ECO:0000313" key="9">
    <source>
        <dbReference type="EMBL" id="MFK2905502.1"/>
    </source>
</evidence>
<dbReference type="Gene3D" id="3.40.720.10">
    <property type="entry name" value="Alkaline Phosphatase, subunit A"/>
    <property type="match status" value="1"/>
</dbReference>
<proteinExistence type="predicted"/>
<feature type="domain" description="Sulfatase N-terminal" evidence="8">
    <location>
        <begin position="273"/>
        <end position="559"/>
    </location>
</feature>
<feature type="transmembrane region" description="Helical" evidence="7">
    <location>
        <begin position="88"/>
        <end position="107"/>
    </location>
</feature>
<name>A0ABW8JWK1_9GAMM</name>
<comment type="subcellular location">
    <subcellularLocation>
        <location evidence="1">Cell membrane</location>
        <topology evidence="1">Multi-pass membrane protein</topology>
    </subcellularLocation>
</comment>
<reference evidence="9 10" key="1">
    <citation type="submission" date="2020-10" db="EMBL/GenBank/DDBJ databases">
        <title>Phylogeny of dyella-like bacteria.</title>
        <authorList>
            <person name="Fu J."/>
        </authorList>
    </citation>
    <scope>NUCLEOTIDE SEQUENCE [LARGE SCALE GENOMIC DNA]</scope>
    <source>
        <strain evidence="9 10">Gsoil3046</strain>
    </source>
</reference>
<dbReference type="Pfam" id="PF00884">
    <property type="entry name" value="Sulfatase"/>
    <property type="match status" value="1"/>
</dbReference>
<dbReference type="CDD" id="cd16015">
    <property type="entry name" value="LTA_synthase"/>
    <property type="match status" value="1"/>
</dbReference>
<dbReference type="PANTHER" id="PTHR47371:SF3">
    <property type="entry name" value="PHOSPHOGLYCEROL TRANSFERASE I"/>
    <property type="match status" value="1"/>
</dbReference>
<dbReference type="PANTHER" id="PTHR47371">
    <property type="entry name" value="LIPOTEICHOIC ACID SYNTHASE"/>
    <property type="match status" value="1"/>
</dbReference>
<feature type="transmembrane region" description="Helical" evidence="7">
    <location>
        <begin position="52"/>
        <end position="76"/>
    </location>
</feature>
<evidence type="ECO:0000256" key="4">
    <source>
        <dbReference type="ARBA" id="ARBA00022989"/>
    </source>
</evidence>
<feature type="transmembrane region" description="Helical" evidence="7">
    <location>
        <begin position="172"/>
        <end position="189"/>
    </location>
</feature>
<evidence type="ECO:0000256" key="7">
    <source>
        <dbReference type="SAM" id="Phobius"/>
    </source>
</evidence>
<evidence type="ECO:0000256" key="1">
    <source>
        <dbReference type="ARBA" id="ARBA00004651"/>
    </source>
</evidence>
<keyword evidence="2" id="KW-1003">Cell membrane</keyword>
<evidence type="ECO:0000256" key="2">
    <source>
        <dbReference type="ARBA" id="ARBA00022475"/>
    </source>
</evidence>
<feature type="transmembrane region" description="Helical" evidence="7">
    <location>
        <begin position="141"/>
        <end position="160"/>
    </location>
</feature>
<feature type="transmembrane region" description="Helical" evidence="7">
    <location>
        <begin position="21"/>
        <end position="46"/>
    </location>
</feature>
<dbReference type="InterPro" id="IPR050448">
    <property type="entry name" value="OpgB/LTA_synthase_biosynth"/>
</dbReference>
<keyword evidence="10" id="KW-1185">Reference proteome</keyword>
<dbReference type="InterPro" id="IPR000917">
    <property type="entry name" value="Sulfatase_N"/>
</dbReference>
<dbReference type="SUPFAM" id="SSF53649">
    <property type="entry name" value="Alkaline phosphatase-like"/>
    <property type="match status" value="1"/>
</dbReference>
<evidence type="ECO:0000256" key="3">
    <source>
        <dbReference type="ARBA" id="ARBA00022692"/>
    </source>
</evidence>
<keyword evidence="3 7" id="KW-0812">Transmembrane</keyword>
<comment type="caution">
    <text evidence="9">The sequence shown here is derived from an EMBL/GenBank/DDBJ whole genome shotgun (WGS) entry which is preliminary data.</text>
</comment>
<accession>A0ABW8JWK1</accession>
<dbReference type="InterPro" id="IPR017850">
    <property type="entry name" value="Alkaline_phosphatase_core_sf"/>
</dbReference>
<keyword evidence="5 7" id="KW-0472">Membrane</keyword>
<evidence type="ECO:0000259" key="8">
    <source>
        <dbReference type="Pfam" id="PF00884"/>
    </source>
</evidence>
<gene>
    <name evidence="9" type="ORF">ISP17_16195</name>
</gene>
<protein>
    <submittedName>
        <fullName evidence="9">LTA synthase family protein</fullName>
    </submittedName>
</protein>
<keyword evidence="4 7" id="KW-1133">Transmembrane helix</keyword>
<feature type="region of interest" description="Disordered" evidence="6">
    <location>
        <begin position="774"/>
        <end position="797"/>
    </location>
</feature>
<evidence type="ECO:0000313" key="10">
    <source>
        <dbReference type="Proteomes" id="UP001620460"/>
    </source>
</evidence>
<dbReference type="Proteomes" id="UP001620460">
    <property type="component" value="Unassembled WGS sequence"/>
</dbReference>
<dbReference type="RefSeq" id="WP_404634969.1">
    <property type="nucleotide sequence ID" value="NZ_JADIKM010000005.1"/>
</dbReference>
<dbReference type="EMBL" id="JADIKM010000005">
    <property type="protein sequence ID" value="MFK2905502.1"/>
    <property type="molecule type" value="Genomic_DNA"/>
</dbReference>
<evidence type="ECO:0000256" key="6">
    <source>
        <dbReference type="SAM" id="MobiDB-lite"/>
    </source>
</evidence>